<dbReference type="AlphaFoldDB" id="M3FHZ6"/>
<dbReference type="EMBL" id="AHOR02000065">
    <property type="protein sequence ID" value="EMF80067.1"/>
    <property type="molecule type" value="Genomic_DNA"/>
</dbReference>
<name>M3FHZ6_9LEPT</name>
<organism evidence="1 2">
    <name type="scientific">Leptospira weilii serovar Topaz str. LT2116</name>
    <dbReference type="NCBI Taxonomy" id="1088540"/>
    <lineage>
        <taxon>Bacteria</taxon>
        <taxon>Pseudomonadati</taxon>
        <taxon>Spirochaetota</taxon>
        <taxon>Spirochaetia</taxon>
        <taxon>Leptospirales</taxon>
        <taxon>Leptospiraceae</taxon>
        <taxon>Leptospira</taxon>
    </lineage>
</organism>
<proteinExistence type="predicted"/>
<reference evidence="1 2" key="1">
    <citation type="submission" date="2013-01" db="EMBL/GenBank/DDBJ databases">
        <authorList>
            <person name="Harkins D.M."/>
            <person name="Durkin A.S."/>
            <person name="Brinkac L.M."/>
            <person name="Haft D.H."/>
            <person name="Selengut J.D."/>
            <person name="Sanka R."/>
            <person name="DePew J."/>
            <person name="Purushe J."/>
            <person name="Tulsiani S.M."/>
            <person name="Graham G.C."/>
            <person name="Burns M.-A."/>
            <person name="Dohnt M.F."/>
            <person name="Smythe L.D."/>
            <person name="McKay D.B."/>
            <person name="Craig S.B."/>
            <person name="Vinetz J.M."/>
            <person name="Sutton G.G."/>
            <person name="Nierman W.C."/>
            <person name="Fouts D.E."/>
        </authorList>
    </citation>
    <scope>NUCLEOTIDE SEQUENCE [LARGE SCALE GENOMIC DNA]</scope>
    <source>
        <strain evidence="1 2">LT2116</strain>
    </source>
</reference>
<evidence type="ECO:0000313" key="1">
    <source>
        <dbReference type="EMBL" id="EMF80067.1"/>
    </source>
</evidence>
<evidence type="ECO:0000313" key="2">
    <source>
        <dbReference type="Proteomes" id="UP000011770"/>
    </source>
</evidence>
<dbReference type="Proteomes" id="UP000011770">
    <property type="component" value="Unassembled WGS sequence"/>
</dbReference>
<sequence>MKQIKICDDCVWCDRHISDLSLNVCQNHQSAYYDGICPDEVCEGYEEILK</sequence>
<comment type="caution">
    <text evidence="1">The sequence shown here is derived from an EMBL/GenBank/DDBJ whole genome shotgun (WGS) entry which is preliminary data.</text>
</comment>
<gene>
    <name evidence="1" type="ORF">LEP1GSC188_4847</name>
</gene>
<protein>
    <submittedName>
        <fullName evidence="1">Uncharacterized protein</fullName>
    </submittedName>
</protein>
<accession>M3FHZ6</accession>